<comment type="caution">
    <text evidence="3">The sequence shown here is derived from an EMBL/GenBank/DDBJ whole genome shotgun (WGS) entry which is preliminary data.</text>
</comment>
<dbReference type="PANTHER" id="PTHR35176:SF1">
    <property type="entry name" value="F420H(2)-DEPENDENT BILIVERDIN REDUCTASE"/>
    <property type="match status" value="1"/>
</dbReference>
<feature type="domain" description="Pyridoxamine 5'-phosphate oxidase N-terminal" evidence="2">
    <location>
        <begin position="4"/>
        <end position="112"/>
    </location>
</feature>
<evidence type="ECO:0000313" key="4">
    <source>
        <dbReference type="Proteomes" id="UP000663791"/>
    </source>
</evidence>
<gene>
    <name evidence="3" type="ORF">JK386_07855</name>
</gene>
<dbReference type="Gene3D" id="2.30.110.10">
    <property type="entry name" value="Electron Transport, Fmn-binding Protein, Chain A"/>
    <property type="match status" value="1"/>
</dbReference>
<dbReference type="InterPro" id="IPR019920">
    <property type="entry name" value="F420-binding_dom_put"/>
</dbReference>
<dbReference type="Pfam" id="PF01243">
    <property type="entry name" value="PNPOx_N"/>
    <property type="match status" value="1"/>
</dbReference>
<dbReference type="SUPFAM" id="SSF50475">
    <property type="entry name" value="FMN-binding split barrel"/>
    <property type="match status" value="1"/>
</dbReference>
<dbReference type="InterPro" id="IPR011576">
    <property type="entry name" value="Pyridox_Oxase_N"/>
</dbReference>
<keyword evidence="1" id="KW-0560">Oxidoreductase</keyword>
<name>A0A938Y997_9ACTN</name>
<dbReference type="GO" id="GO:0005829">
    <property type="term" value="C:cytosol"/>
    <property type="evidence" value="ECO:0007669"/>
    <property type="project" value="TreeGrafter"/>
</dbReference>
<protein>
    <submittedName>
        <fullName evidence="3">PPOX class F420-dependent oxidoreductase</fullName>
    </submittedName>
</protein>
<evidence type="ECO:0000313" key="3">
    <source>
        <dbReference type="EMBL" id="MBM9459816.1"/>
    </source>
</evidence>
<dbReference type="InterPro" id="IPR052019">
    <property type="entry name" value="F420H2_bilvrd_red/Heme_oxyg"/>
</dbReference>
<evidence type="ECO:0000256" key="1">
    <source>
        <dbReference type="ARBA" id="ARBA00023002"/>
    </source>
</evidence>
<dbReference type="GO" id="GO:0070967">
    <property type="term" value="F:coenzyme F420 binding"/>
    <property type="evidence" value="ECO:0007669"/>
    <property type="project" value="TreeGrafter"/>
</dbReference>
<dbReference type="EMBL" id="JAERTX010000006">
    <property type="protein sequence ID" value="MBM9459816.1"/>
    <property type="molecule type" value="Genomic_DNA"/>
</dbReference>
<dbReference type="InterPro" id="IPR012349">
    <property type="entry name" value="Split_barrel_FMN-bd"/>
</dbReference>
<evidence type="ECO:0000259" key="2">
    <source>
        <dbReference type="Pfam" id="PF01243"/>
    </source>
</evidence>
<dbReference type="AlphaFoldDB" id="A0A938Y997"/>
<organism evidence="3 4">
    <name type="scientific">Nocardioides faecalis</name>
    <dbReference type="NCBI Taxonomy" id="2803858"/>
    <lineage>
        <taxon>Bacteria</taxon>
        <taxon>Bacillati</taxon>
        <taxon>Actinomycetota</taxon>
        <taxon>Actinomycetes</taxon>
        <taxon>Propionibacteriales</taxon>
        <taxon>Nocardioidaceae</taxon>
        <taxon>Nocardioides</taxon>
    </lineage>
</organism>
<proteinExistence type="predicted"/>
<sequence length="119" mass="12841">MWAEYHLCVLSTLDRDGAPHAVPVGVSLDPEQGCAWIITRGGSQKVANLRRDPRLAVTQVDGGRWSTLTGTGEVRTDEASIARACERYAARYRPPGPSEARVAVRISVEKVLASAQLLG</sequence>
<accession>A0A938Y997</accession>
<dbReference type="NCBIfam" id="TIGR03618">
    <property type="entry name" value="Rv1155_F420"/>
    <property type="match status" value="1"/>
</dbReference>
<dbReference type="PANTHER" id="PTHR35176">
    <property type="entry name" value="HEME OXYGENASE HI_0854-RELATED"/>
    <property type="match status" value="1"/>
</dbReference>
<keyword evidence="4" id="KW-1185">Reference proteome</keyword>
<dbReference type="Proteomes" id="UP000663791">
    <property type="component" value="Unassembled WGS sequence"/>
</dbReference>
<reference evidence="3" key="1">
    <citation type="submission" date="2021-01" db="EMBL/GenBank/DDBJ databases">
        <title>Novel species in genus Nocardioides.</title>
        <authorList>
            <person name="Zhang G."/>
        </authorList>
    </citation>
    <scope>NUCLEOTIDE SEQUENCE</scope>
    <source>
        <strain evidence="3">Zg-536</strain>
    </source>
</reference>
<dbReference type="GO" id="GO:0016627">
    <property type="term" value="F:oxidoreductase activity, acting on the CH-CH group of donors"/>
    <property type="evidence" value="ECO:0007669"/>
    <property type="project" value="TreeGrafter"/>
</dbReference>